<dbReference type="InterPro" id="IPR010905">
    <property type="entry name" value="Glyco_hydro_88"/>
</dbReference>
<comment type="caution">
    <text evidence="3">The sequence shown here is derived from an EMBL/GenBank/DDBJ whole genome shotgun (WGS) entry which is preliminary data.</text>
</comment>
<protein>
    <submittedName>
        <fullName evidence="3">Glycoside hydrolase family 88 protein</fullName>
    </submittedName>
</protein>
<sequence>MKKTIIALVALVGLTTTATAQHNVLESAQKTNNYFMMKYSDPTLPTNVKKVRPSSLWTRAVYYEGLMALNAIDPQQRYIDYAMTWAEFHKWTPRNGVNTCDADDQCCGQTYVELAAMKGGDQKALLANVIANLDYQMATPNTKKQTTTPKAKTNVNSLYGWWTWIDAIQMAMPLYMQIANVTGEQKYRNHAMQMYRWTRNECGGGLFNTKDGLWWRDADYVPPYKEKDGKDCYWSRGNGWVYAAIVRCMKQLSPKSKEYKELKKDFLLMSKGLLSCQHEDGFWHASLVSDADYPTPEMTGTALFLYGMAWGIQQGLLKPSTYRPACDKAWQALASCVHNDGFLGWNQGTGKEPSAGQPVTFDSVPDFEDYGTGCFLLGASEYYKLAMDN</sequence>
<organism evidence="3 4">
    <name type="scientific">Xylanibacter ruminicola</name>
    <name type="common">Prevotella ruminicola</name>
    <dbReference type="NCBI Taxonomy" id="839"/>
    <lineage>
        <taxon>Bacteria</taxon>
        <taxon>Pseudomonadati</taxon>
        <taxon>Bacteroidota</taxon>
        <taxon>Bacteroidia</taxon>
        <taxon>Bacteroidales</taxon>
        <taxon>Prevotellaceae</taxon>
        <taxon>Xylanibacter</taxon>
    </lineage>
</organism>
<evidence type="ECO:0000313" key="4">
    <source>
        <dbReference type="Proteomes" id="UP000806522"/>
    </source>
</evidence>
<dbReference type="PANTHER" id="PTHR33886">
    <property type="entry name" value="UNSATURATED RHAMNOGALACTURONAN HYDROLASE (EUROFUNG)"/>
    <property type="match status" value="1"/>
</dbReference>
<keyword evidence="1 3" id="KW-0378">Hydrolase</keyword>
<dbReference type="InterPro" id="IPR012341">
    <property type="entry name" value="6hp_glycosidase-like_sf"/>
</dbReference>
<dbReference type="Proteomes" id="UP000806522">
    <property type="component" value="Unassembled WGS sequence"/>
</dbReference>
<evidence type="ECO:0000313" key="3">
    <source>
        <dbReference type="EMBL" id="MBE6270170.1"/>
    </source>
</evidence>
<gene>
    <name evidence="3" type="ORF">E7101_04390</name>
</gene>
<evidence type="ECO:0000256" key="1">
    <source>
        <dbReference type="ARBA" id="ARBA00022801"/>
    </source>
</evidence>
<feature type="signal peptide" evidence="2">
    <location>
        <begin position="1"/>
        <end position="20"/>
    </location>
</feature>
<dbReference type="InterPro" id="IPR008928">
    <property type="entry name" value="6-hairpin_glycosidase_sf"/>
</dbReference>
<dbReference type="SUPFAM" id="SSF48208">
    <property type="entry name" value="Six-hairpin glycosidases"/>
    <property type="match status" value="1"/>
</dbReference>
<proteinExistence type="predicted"/>
<keyword evidence="2" id="KW-0732">Signal</keyword>
<name>A0A9D5SAZ3_XYLRU</name>
<reference evidence="3" key="1">
    <citation type="submission" date="2019-04" db="EMBL/GenBank/DDBJ databases">
        <title>Evolution of Biomass-Degrading Anaerobic Consortia Revealed by Metagenomics.</title>
        <authorList>
            <person name="Peng X."/>
        </authorList>
    </citation>
    <scope>NUCLEOTIDE SEQUENCE</scope>
    <source>
        <strain evidence="3">SIG140</strain>
    </source>
</reference>
<evidence type="ECO:0000256" key="2">
    <source>
        <dbReference type="SAM" id="SignalP"/>
    </source>
</evidence>
<dbReference type="GO" id="GO:0016787">
    <property type="term" value="F:hydrolase activity"/>
    <property type="evidence" value="ECO:0007669"/>
    <property type="project" value="UniProtKB-KW"/>
</dbReference>
<dbReference type="AlphaFoldDB" id="A0A9D5SAZ3"/>
<dbReference type="InterPro" id="IPR052043">
    <property type="entry name" value="PolySaccharide_Degr_Enz"/>
</dbReference>
<dbReference type="EMBL" id="SUYC01000004">
    <property type="protein sequence ID" value="MBE6270170.1"/>
    <property type="molecule type" value="Genomic_DNA"/>
</dbReference>
<dbReference type="GO" id="GO:0005975">
    <property type="term" value="P:carbohydrate metabolic process"/>
    <property type="evidence" value="ECO:0007669"/>
    <property type="project" value="InterPro"/>
</dbReference>
<dbReference type="Pfam" id="PF07470">
    <property type="entry name" value="Glyco_hydro_88"/>
    <property type="match status" value="1"/>
</dbReference>
<dbReference type="PANTHER" id="PTHR33886:SF8">
    <property type="entry name" value="UNSATURATED RHAMNOGALACTURONAN HYDROLASE (EUROFUNG)"/>
    <property type="match status" value="1"/>
</dbReference>
<feature type="chain" id="PRO_5039138063" evidence="2">
    <location>
        <begin position="21"/>
        <end position="389"/>
    </location>
</feature>
<dbReference type="Gene3D" id="1.50.10.10">
    <property type="match status" value="1"/>
</dbReference>
<accession>A0A9D5SAZ3</accession>